<reference evidence="2" key="1">
    <citation type="submission" date="2018-05" db="EMBL/GenBank/DDBJ databases">
        <title>Leptospira yasudae sp. nov. and Leptospira stimsonii sp. nov., two pathogenic species of the genus Leptospira isolated from environmental sources.</title>
        <authorList>
            <person name="Casanovas-Massana A."/>
            <person name="Hamond C."/>
            <person name="Santos L.A."/>
            <person name="Hacker K.P."/>
            <person name="Balassiano I."/>
            <person name="Medeiros M.A."/>
            <person name="Reis M.G."/>
            <person name="Ko A.I."/>
            <person name="Wunder E.A."/>
        </authorList>
    </citation>
    <scope>NUCLEOTIDE SEQUENCE [LARGE SCALE GENOMIC DNA]</scope>
    <source>
        <strain evidence="2">Yale</strain>
    </source>
</reference>
<comment type="caution">
    <text evidence="1">The sequence shown here is derived from an EMBL/GenBank/DDBJ whole genome shotgun (WGS) entry which is preliminary data.</text>
</comment>
<dbReference type="RefSeq" id="WP_118971016.1">
    <property type="nucleotide sequence ID" value="NZ_QHCT01000021.1"/>
</dbReference>
<dbReference type="Proteomes" id="UP000265798">
    <property type="component" value="Unassembled WGS sequence"/>
</dbReference>
<name>A0A396YQ15_9LEPT</name>
<gene>
    <name evidence="1" type="ORF">DLM75_23875</name>
</gene>
<protein>
    <recommendedName>
        <fullName evidence="3">Apea-like HEPN domain-containing protein</fullName>
    </recommendedName>
</protein>
<evidence type="ECO:0000313" key="1">
    <source>
        <dbReference type="EMBL" id="RHX83617.1"/>
    </source>
</evidence>
<evidence type="ECO:0000313" key="2">
    <source>
        <dbReference type="Proteomes" id="UP000265798"/>
    </source>
</evidence>
<dbReference type="AlphaFoldDB" id="A0A396YQ15"/>
<proteinExistence type="predicted"/>
<dbReference type="EMBL" id="QHCT01000021">
    <property type="protein sequence ID" value="RHX83617.1"/>
    <property type="molecule type" value="Genomic_DNA"/>
</dbReference>
<organism evidence="1 2">
    <name type="scientific">Leptospira stimsonii</name>
    <dbReference type="NCBI Taxonomy" id="2202203"/>
    <lineage>
        <taxon>Bacteria</taxon>
        <taxon>Pseudomonadati</taxon>
        <taxon>Spirochaetota</taxon>
        <taxon>Spirochaetia</taxon>
        <taxon>Leptospirales</taxon>
        <taxon>Leptospiraceae</taxon>
        <taxon>Leptospira</taxon>
    </lineage>
</organism>
<accession>A0A396YQ15</accession>
<sequence length="328" mass="38227">MLQDQYSFAFPITVNYTESKATYSFFNSTSISASEIIFKSKIDNSFITFKLCEPQELDEDEDLEQIFLSVDGIIENNYENAFERAFELCNLFINFYLFHQFENFFDKDLLEAKFEILKSQVICLKGQKGDNVRRTHNHQFDIDINNFDESFSIIYHDELLRTIMRSLSELCGPHSDKSKFYSAFMTLEIIEGNCSLKSKSLLSEKEKKDLSKNIKLLFTNIAAETKAILINRSQGFILGRGSDRDSRGERLFYSINEILSGKLPIYFKVTDKEVIEIVTNIVWTRNKLFHNATLDEARFKQDFHNLIILIRSIGRGLIDLKFNPFLPF</sequence>
<evidence type="ECO:0008006" key="3">
    <source>
        <dbReference type="Google" id="ProtNLM"/>
    </source>
</evidence>